<comment type="caution">
    <text evidence="4">The sequence shown here is derived from an EMBL/GenBank/DDBJ whole genome shotgun (WGS) entry which is preliminary data.</text>
</comment>
<feature type="domain" description="Serine aminopeptidase S33" evidence="2">
    <location>
        <begin position="91"/>
        <end position="152"/>
    </location>
</feature>
<dbReference type="EMBL" id="JACHFD010000021">
    <property type="protein sequence ID" value="MBB5353149.1"/>
    <property type="molecule type" value="Genomic_DNA"/>
</dbReference>
<name>A0A840VH48_9BACT</name>
<dbReference type="Proteomes" id="UP000557717">
    <property type="component" value="Unassembled WGS sequence"/>
</dbReference>
<protein>
    <submittedName>
        <fullName evidence="4">Dienelactone hydrolase</fullName>
    </submittedName>
</protein>
<dbReference type="Gene3D" id="3.40.50.1820">
    <property type="entry name" value="alpha/beta hydrolase"/>
    <property type="match status" value="1"/>
</dbReference>
<feature type="domain" description="S-adenosyl-l-methionine hydroxide adenosyltransferase C-terminal" evidence="3">
    <location>
        <begin position="261"/>
        <end position="341"/>
    </location>
</feature>
<evidence type="ECO:0000256" key="1">
    <source>
        <dbReference type="SAM" id="MobiDB-lite"/>
    </source>
</evidence>
<evidence type="ECO:0000313" key="4">
    <source>
        <dbReference type="EMBL" id="MBB5353149.1"/>
    </source>
</evidence>
<accession>A0A840VH48</accession>
<dbReference type="SUPFAM" id="SSF101852">
    <property type="entry name" value="Bacterial fluorinating enzyme, C-terminal domain"/>
    <property type="match status" value="1"/>
</dbReference>
<dbReference type="Gene3D" id="2.40.30.90">
    <property type="entry name" value="Bacterial fluorinating enzyme like"/>
    <property type="match status" value="1"/>
</dbReference>
<reference evidence="4 5" key="1">
    <citation type="submission" date="2020-08" db="EMBL/GenBank/DDBJ databases">
        <title>Genomic Encyclopedia of Type Strains, Phase IV (KMG-IV): sequencing the most valuable type-strain genomes for metagenomic binning, comparative biology and taxonomic classification.</title>
        <authorList>
            <person name="Goeker M."/>
        </authorList>
    </citation>
    <scope>NUCLEOTIDE SEQUENCE [LARGE SCALE GENOMIC DNA]</scope>
    <source>
        <strain evidence="4 5">YC6886</strain>
    </source>
</reference>
<evidence type="ECO:0000259" key="3">
    <source>
        <dbReference type="Pfam" id="PF20257"/>
    </source>
</evidence>
<dbReference type="SUPFAM" id="SSF53474">
    <property type="entry name" value="alpha/beta-Hydrolases"/>
    <property type="match status" value="1"/>
</dbReference>
<dbReference type="InterPro" id="IPR029058">
    <property type="entry name" value="AB_hydrolase_fold"/>
</dbReference>
<dbReference type="InterPro" id="IPR046470">
    <property type="entry name" value="SAM_HAT_C"/>
</dbReference>
<dbReference type="InterPro" id="IPR022742">
    <property type="entry name" value="Hydrolase_4"/>
</dbReference>
<dbReference type="GO" id="GO:0016787">
    <property type="term" value="F:hydrolase activity"/>
    <property type="evidence" value="ECO:0007669"/>
    <property type="project" value="UniProtKB-KW"/>
</dbReference>
<feature type="region of interest" description="Disordered" evidence="1">
    <location>
        <begin position="222"/>
        <end position="253"/>
    </location>
</feature>
<gene>
    <name evidence="4" type="ORF">HNR46_003403</name>
</gene>
<dbReference type="InterPro" id="IPR023227">
    <property type="entry name" value="SAM_OH_AdoTrfase_C_sf"/>
</dbReference>
<sequence>MRTLGFLLSILLSLASLPGQTLEKGDIDGALFTIAKPAEWTGKLVLLAHGYRPEDAALSADLDTKDAFVAPLLKKGWMVAITSYRRNGWIVDDALDDLNALQEHIASQHGEIRRCLVSGSSMGGLIAVLIGEGALDGVDGVVAIGAYLGDGQTDAFHPKLTWDPKMPILFLTNQSELEHPRAYRERANHDFTALWEIKRNGHCNTSAAERFQAIQAVNAWIDGQPPEKDRDGTLEPPVRASTAQPVKGGLEGTIRKSSPSWGNLGTDFVAADLTTLHLARGDSLMVEAGDRSIAARLVGDRSEVAEGECAVYLSPNGWVEIEIQGGHAARKVGVAVKDRVRLIHQPTPATPEP</sequence>
<dbReference type="RefSeq" id="WP_184020747.1">
    <property type="nucleotide sequence ID" value="NZ_JACHFD010000021.1"/>
</dbReference>
<keyword evidence="4" id="KW-0378">Hydrolase</keyword>
<keyword evidence="5" id="KW-1185">Reference proteome</keyword>
<proteinExistence type="predicted"/>
<dbReference type="AlphaFoldDB" id="A0A840VH48"/>
<dbReference type="Pfam" id="PF20257">
    <property type="entry name" value="SAM_HAT_C"/>
    <property type="match status" value="1"/>
</dbReference>
<evidence type="ECO:0000313" key="5">
    <source>
        <dbReference type="Proteomes" id="UP000557717"/>
    </source>
</evidence>
<evidence type="ECO:0000259" key="2">
    <source>
        <dbReference type="Pfam" id="PF12146"/>
    </source>
</evidence>
<dbReference type="Pfam" id="PF12146">
    <property type="entry name" value="Hydrolase_4"/>
    <property type="match status" value="1"/>
</dbReference>
<organism evidence="4 5">
    <name type="scientific">Haloferula luteola</name>
    <dbReference type="NCBI Taxonomy" id="595692"/>
    <lineage>
        <taxon>Bacteria</taxon>
        <taxon>Pseudomonadati</taxon>
        <taxon>Verrucomicrobiota</taxon>
        <taxon>Verrucomicrobiia</taxon>
        <taxon>Verrucomicrobiales</taxon>
        <taxon>Verrucomicrobiaceae</taxon>
        <taxon>Haloferula</taxon>
    </lineage>
</organism>